<dbReference type="PANTHER" id="PTHR33050:SF7">
    <property type="entry name" value="RIBONUCLEASE H"/>
    <property type="match status" value="1"/>
</dbReference>
<dbReference type="PANTHER" id="PTHR33050">
    <property type="entry name" value="REVERSE TRANSCRIPTASE DOMAIN-CONTAINING PROTEIN"/>
    <property type="match status" value="1"/>
</dbReference>
<dbReference type="Pfam" id="PF00078">
    <property type="entry name" value="RVT_1"/>
    <property type="match status" value="1"/>
</dbReference>
<protein>
    <recommendedName>
        <fullName evidence="1">Reverse transcriptase domain-containing protein</fullName>
    </recommendedName>
</protein>
<dbReference type="InterPro" id="IPR043128">
    <property type="entry name" value="Rev_trsase/Diguanyl_cyclase"/>
</dbReference>
<dbReference type="EMBL" id="GDQN01008573">
    <property type="protein sequence ID" value="JAT82481.1"/>
    <property type="molecule type" value="Transcribed_RNA"/>
</dbReference>
<feature type="domain" description="Reverse transcriptase" evidence="1">
    <location>
        <begin position="63"/>
        <end position="245"/>
    </location>
</feature>
<evidence type="ECO:0000259" key="1">
    <source>
        <dbReference type="PROSITE" id="PS50878"/>
    </source>
</evidence>
<dbReference type="OrthoDB" id="7462124at2759"/>
<dbReference type="InterPro" id="IPR043502">
    <property type="entry name" value="DNA/RNA_pol_sf"/>
</dbReference>
<dbReference type="Gene3D" id="3.10.10.10">
    <property type="entry name" value="HIV Type 1 Reverse Transcriptase, subunit A, domain 1"/>
    <property type="match status" value="1"/>
</dbReference>
<accession>A0A1E1W6L0</accession>
<sequence length="249" mass="29002">RKHLADWEQLGAQQYILTTIARCRIPFKDEPPLHYPHRKIIKNFSTKISPEMTSMINDLKEKGVLEQPPILNSGFHSRMFLVKKSDGGTRPIFDLRGLNAHIYTKHFHLIMQTDVRDFLQTGDWLTKIDLQNAYFHIPISESHRRFLRVIYNQEVLQLTSLPFGLSSAPRTFAAVTNWVAEILRARGIRLLVYLDDFLLVHQDRSKLVCQVAETLKTLQALGWHVNYQKSVLEPTQELEYLGLLWNTQL</sequence>
<dbReference type="Gene3D" id="3.30.70.270">
    <property type="match status" value="1"/>
</dbReference>
<dbReference type="CDD" id="cd03714">
    <property type="entry name" value="RT_DIRS1"/>
    <property type="match status" value="1"/>
</dbReference>
<dbReference type="AlphaFoldDB" id="A0A1E1W6L0"/>
<name>A0A1E1W6L0_PECGO</name>
<dbReference type="PROSITE" id="PS50878">
    <property type="entry name" value="RT_POL"/>
    <property type="match status" value="1"/>
</dbReference>
<dbReference type="GO" id="GO:0071897">
    <property type="term" value="P:DNA biosynthetic process"/>
    <property type="evidence" value="ECO:0007669"/>
    <property type="project" value="UniProtKB-ARBA"/>
</dbReference>
<gene>
    <name evidence="2" type="ORF">g.6174</name>
</gene>
<reference evidence="2" key="1">
    <citation type="submission" date="2015-09" db="EMBL/GenBank/DDBJ databases">
        <title>De novo assembly of Pectinophora gossypiella (Pink Bollworm) gut transcriptome.</title>
        <authorList>
            <person name="Tassone E.E."/>
        </authorList>
    </citation>
    <scope>NUCLEOTIDE SEQUENCE</scope>
</reference>
<dbReference type="InterPro" id="IPR000477">
    <property type="entry name" value="RT_dom"/>
</dbReference>
<dbReference type="SUPFAM" id="SSF56672">
    <property type="entry name" value="DNA/RNA polymerases"/>
    <property type="match status" value="1"/>
</dbReference>
<feature type="non-terminal residue" evidence="2">
    <location>
        <position position="249"/>
    </location>
</feature>
<evidence type="ECO:0000313" key="2">
    <source>
        <dbReference type="EMBL" id="JAT82481.1"/>
    </source>
</evidence>
<proteinExistence type="predicted"/>
<organism evidence="2">
    <name type="scientific">Pectinophora gossypiella</name>
    <name type="common">Cotton pink bollworm</name>
    <name type="synonym">Depressaria gossypiella</name>
    <dbReference type="NCBI Taxonomy" id="13191"/>
    <lineage>
        <taxon>Eukaryota</taxon>
        <taxon>Metazoa</taxon>
        <taxon>Ecdysozoa</taxon>
        <taxon>Arthropoda</taxon>
        <taxon>Hexapoda</taxon>
        <taxon>Insecta</taxon>
        <taxon>Pterygota</taxon>
        <taxon>Neoptera</taxon>
        <taxon>Endopterygota</taxon>
        <taxon>Lepidoptera</taxon>
        <taxon>Glossata</taxon>
        <taxon>Ditrysia</taxon>
        <taxon>Gelechioidea</taxon>
        <taxon>Gelechiidae</taxon>
        <taxon>Apatetrinae</taxon>
        <taxon>Pectinophora</taxon>
    </lineage>
</organism>
<feature type="non-terminal residue" evidence="2">
    <location>
        <position position="1"/>
    </location>
</feature>
<dbReference type="InterPro" id="IPR052055">
    <property type="entry name" value="Hepadnavirus_pol/RT"/>
</dbReference>